<dbReference type="AlphaFoldDB" id="A0A448WXA2"/>
<sequence>TIGCLPSTAVHCRPLRRWPTLLSDSPKLFLSFSLSLASSIFSSSLSLIDAVTGPVSLASSPAPPPNPTFILSLSASYFGWAASAAGQRKRCPRLGVSPSIRPAVNPVSDLHTLGHRGRVVEWERRGLFWCPTSFPLLQTRTFVHKSRSPAGQTTLVQYFS</sequence>
<accession>A0A448WXA2</accession>
<gene>
    <name evidence="1" type="ORF">PXEA_LOCUS15890</name>
</gene>
<keyword evidence="2" id="KW-1185">Reference proteome</keyword>
<reference evidence="1" key="1">
    <citation type="submission" date="2018-11" db="EMBL/GenBank/DDBJ databases">
        <authorList>
            <consortium name="Pathogen Informatics"/>
        </authorList>
    </citation>
    <scope>NUCLEOTIDE SEQUENCE</scope>
</reference>
<name>A0A448WXA2_9PLAT</name>
<proteinExistence type="predicted"/>
<comment type="caution">
    <text evidence="1">The sequence shown here is derived from an EMBL/GenBank/DDBJ whole genome shotgun (WGS) entry which is preliminary data.</text>
</comment>
<dbReference type="Proteomes" id="UP000784294">
    <property type="component" value="Unassembled WGS sequence"/>
</dbReference>
<dbReference type="EMBL" id="CAAALY010056512">
    <property type="protein sequence ID" value="VEL22450.1"/>
    <property type="molecule type" value="Genomic_DNA"/>
</dbReference>
<organism evidence="1 2">
    <name type="scientific">Protopolystoma xenopodis</name>
    <dbReference type="NCBI Taxonomy" id="117903"/>
    <lineage>
        <taxon>Eukaryota</taxon>
        <taxon>Metazoa</taxon>
        <taxon>Spiralia</taxon>
        <taxon>Lophotrochozoa</taxon>
        <taxon>Platyhelminthes</taxon>
        <taxon>Monogenea</taxon>
        <taxon>Polyopisthocotylea</taxon>
        <taxon>Polystomatidea</taxon>
        <taxon>Polystomatidae</taxon>
        <taxon>Protopolystoma</taxon>
    </lineage>
</organism>
<evidence type="ECO:0000313" key="1">
    <source>
        <dbReference type="EMBL" id="VEL22450.1"/>
    </source>
</evidence>
<feature type="non-terminal residue" evidence="1">
    <location>
        <position position="1"/>
    </location>
</feature>
<evidence type="ECO:0000313" key="2">
    <source>
        <dbReference type="Proteomes" id="UP000784294"/>
    </source>
</evidence>
<protein>
    <submittedName>
        <fullName evidence="1">Uncharacterized protein</fullName>
    </submittedName>
</protein>